<protein>
    <submittedName>
        <fullName evidence="2">Uncharacterized protein</fullName>
    </submittedName>
</protein>
<organism evidence="2 3">
    <name type="scientific">Araneus ventricosus</name>
    <name type="common">Orbweaver spider</name>
    <name type="synonym">Epeira ventricosa</name>
    <dbReference type="NCBI Taxonomy" id="182803"/>
    <lineage>
        <taxon>Eukaryota</taxon>
        <taxon>Metazoa</taxon>
        <taxon>Ecdysozoa</taxon>
        <taxon>Arthropoda</taxon>
        <taxon>Chelicerata</taxon>
        <taxon>Arachnida</taxon>
        <taxon>Araneae</taxon>
        <taxon>Araneomorphae</taxon>
        <taxon>Entelegynae</taxon>
        <taxon>Araneoidea</taxon>
        <taxon>Araneidae</taxon>
        <taxon>Araneus</taxon>
    </lineage>
</organism>
<proteinExistence type="predicted"/>
<keyword evidence="3" id="KW-1185">Reference proteome</keyword>
<evidence type="ECO:0000313" key="2">
    <source>
        <dbReference type="EMBL" id="GBM86275.1"/>
    </source>
</evidence>
<comment type="caution">
    <text evidence="2">The sequence shown here is derived from an EMBL/GenBank/DDBJ whole genome shotgun (WGS) entry which is preliminary data.</text>
</comment>
<feature type="region of interest" description="Disordered" evidence="1">
    <location>
        <begin position="1"/>
        <end position="20"/>
    </location>
</feature>
<name>A0A4Y2J8K2_ARAVE</name>
<reference evidence="2 3" key="1">
    <citation type="journal article" date="2019" name="Sci. Rep.">
        <title>Orb-weaving spider Araneus ventricosus genome elucidates the spidroin gene catalogue.</title>
        <authorList>
            <person name="Kono N."/>
            <person name="Nakamura H."/>
            <person name="Ohtoshi R."/>
            <person name="Moran D.A.P."/>
            <person name="Shinohara A."/>
            <person name="Yoshida Y."/>
            <person name="Fujiwara M."/>
            <person name="Mori M."/>
            <person name="Tomita M."/>
            <person name="Arakawa K."/>
        </authorList>
    </citation>
    <scope>NUCLEOTIDE SEQUENCE [LARGE SCALE GENOMIC DNA]</scope>
</reference>
<accession>A0A4Y2J8K2</accession>
<dbReference type="EMBL" id="BGPR01266374">
    <property type="protein sequence ID" value="GBM86275.1"/>
    <property type="molecule type" value="Genomic_DNA"/>
</dbReference>
<dbReference type="AlphaFoldDB" id="A0A4Y2J8K2"/>
<feature type="non-terminal residue" evidence="2">
    <location>
        <position position="1"/>
    </location>
</feature>
<evidence type="ECO:0000313" key="3">
    <source>
        <dbReference type="Proteomes" id="UP000499080"/>
    </source>
</evidence>
<sequence length="47" mass="4789">RRGEGVTSDMGMGTGPTQNASSRFSWVYKHGGVACITGPSAMTGPTS</sequence>
<dbReference type="Proteomes" id="UP000499080">
    <property type="component" value="Unassembled WGS sequence"/>
</dbReference>
<evidence type="ECO:0000256" key="1">
    <source>
        <dbReference type="SAM" id="MobiDB-lite"/>
    </source>
</evidence>
<gene>
    <name evidence="2" type="ORF">AVEN_105599_1</name>
</gene>